<evidence type="ECO:0000259" key="1">
    <source>
        <dbReference type="Pfam" id="PF09537"/>
    </source>
</evidence>
<sequence>MNTYTEEVGKQLNELLQKTYHTQKGFKTAAKHVDNDALESYFKLKAQERYDFGNELVAEFKIYNYTVGSLGKPIEHINRGWVDVKAIVSYTDEESMLEEAITGEKAAIEEYSKIIGNESLPLSTKVLMEAQKQKIIRGLSRFKTLEELC</sequence>
<evidence type="ECO:0000313" key="2">
    <source>
        <dbReference type="EMBL" id="NJX16351.1"/>
    </source>
</evidence>
<evidence type="ECO:0000313" key="3">
    <source>
        <dbReference type="Proteomes" id="UP000760545"/>
    </source>
</evidence>
<keyword evidence="3" id="KW-1185">Reference proteome</keyword>
<dbReference type="Proteomes" id="UP000760545">
    <property type="component" value="Unassembled WGS sequence"/>
</dbReference>
<feature type="domain" description="DUF2383" evidence="1">
    <location>
        <begin position="8"/>
        <end position="115"/>
    </location>
</feature>
<organism evidence="2 3">
    <name type="scientific">Tamlana crocina</name>
    <dbReference type="NCBI Taxonomy" id="393006"/>
    <lineage>
        <taxon>Bacteria</taxon>
        <taxon>Pseudomonadati</taxon>
        <taxon>Bacteroidota</taxon>
        <taxon>Flavobacteriia</taxon>
        <taxon>Flavobacteriales</taxon>
        <taxon>Flavobacteriaceae</taxon>
        <taxon>Tamlana</taxon>
    </lineage>
</organism>
<comment type="caution">
    <text evidence="2">The sequence shown here is derived from an EMBL/GenBank/DDBJ whole genome shotgun (WGS) entry which is preliminary data.</text>
</comment>
<dbReference type="EMBL" id="JAAVJS010000019">
    <property type="protein sequence ID" value="NJX16351.1"/>
    <property type="molecule type" value="Genomic_DNA"/>
</dbReference>
<name>A0ABX1DJ58_9FLAO</name>
<dbReference type="Gene3D" id="1.20.1260.10">
    <property type="match status" value="1"/>
</dbReference>
<proteinExistence type="predicted"/>
<protein>
    <submittedName>
        <fullName evidence="2">DUF2383 domain-containing protein</fullName>
    </submittedName>
</protein>
<dbReference type="InterPro" id="IPR012347">
    <property type="entry name" value="Ferritin-like"/>
</dbReference>
<dbReference type="InterPro" id="IPR019052">
    <property type="entry name" value="DUF2383"/>
</dbReference>
<accession>A0ABX1DJ58</accession>
<reference evidence="2 3" key="1">
    <citation type="submission" date="2020-03" db="EMBL/GenBank/DDBJ databases">
        <title>Tamlana sp. nov, isolated from XXX.</title>
        <authorList>
            <person name="Cao W.R."/>
        </authorList>
    </citation>
    <scope>NUCLEOTIDE SEQUENCE [LARGE SCALE GENOMIC DNA]</scope>
    <source>
        <strain evidence="2 3">HST1-43</strain>
    </source>
</reference>
<dbReference type="Pfam" id="PF09537">
    <property type="entry name" value="DUF2383"/>
    <property type="match status" value="1"/>
</dbReference>
<gene>
    <name evidence="2" type="ORF">HC176_12720</name>
</gene>
<dbReference type="RefSeq" id="WP_167918866.1">
    <property type="nucleotide sequence ID" value="NZ_JAAVJS010000019.1"/>
</dbReference>